<dbReference type="GeneID" id="5040863"/>
<dbReference type="HOGENOM" id="CLU_1279838_0_0_1"/>
<evidence type="ECO:0000313" key="1">
    <source>
        <dbReference type="EMBL" id="CAK87681.1"/>
    </source>
</evidence>
<sequence>MKDNKFQGRITNLGEGGTNMISIISATFVFLKEKSTSKNRIRNTSQSQKERSNNIEHWRIITINPRQIEVDRLLCTNDIDGAVPGSLQSKAVRNQEVAQKLRIQREEQRAQKNKALYQSQMEQSYEEQETYSPIPQRNKSYSVQISPVQQQEIKAQPYDYMNKPLKLPPISDRIVTSTNPANSKLQLRENPKVFLSQDQDKTQKLLQKQPALRLFV</sequence>
<dbReference type="OrthoDB" id="304138at2759"/>
<reference evidence="1 2" key="1">
    <citation type="journal article" date="2006" name="Nature">
        <title>Global trends of whole-genome duplications revealed by the ciliate Paramecium tetraurelia.</title>
        <authorList>
            <consortium name="Genoscope"/>
            <person name="Aury J.-M."/>
            <person name="Jaillon O."/>
            <person name="Duret L."/>
            <person name="Noel B."/>
            <person name="Jubin C."/>
            <person name="Porcel B.M."/>
            <person name="Segurens B."/>
            <person name="Daubin V."/>
            <person name="Anthouard V."/>
            <person name="Aiach N."/>
            <person name="Arnaiz O."/>
            <person name="Billaut A."/>
            <person name="Beisson J."/>
            <person name="Blanc I."/>
            <person name="Bouhouche K."/>
            <person name="Camara F."/>
            <person name="Duharcourt S."/>
            <person name="Guigo R."/>
            <person name="Gogendeau D."/>
            <person name="Katinka M."/>
            <person name="Keller A.-M."/>
            <person name="Kissmehl R."/>
            <person name="Klotz C."/>
            <person name="Koll F."/>
            <person name="Le Moue A."/>
            <person name="Lepere C."/>
            <person name="Malinsky S."/>
            <person name="Nowacki M."/>
            <person name="Nowak J.K."/>
            <person name="Plattner H."/>
            <person name="Poulain J."/>
            <person name="Ruiz F."/>
            <person name="Serrano V."/>
            <person name="Zagulski M."/>
            <person name="Dessen P."/>
            <person name="Betermier M."/>
            <person name="Weissenbach J."/>
            <person name="Scarpelli C."/>
            <person name="Schachter V."/>
            <person name="Sperling L."/>
            <person name="Meyer E."/>
            <person name="Cohen J."/>
            <person name="Wincker P."/>
        </authorList>
    </citation>
    <scope>NUCLEOTIDE SEQUENCE [LARGE SCALE GENOMIC DNA]</scope>
    <source>
        <strain evidence="1 2">Stock d4-2</strain>
    </source>
</reference>
<dbReference type="EMBL" id="CT868629">
    <property type="protein sequence ID" value="CAK87681.1"/>
    <property type="molecule type" value="Genomic_DNA"/>
</dbReference>
<dbReference type="KEGG" id="ptm:GSPATT00021314001"/>
<dbReference type="AlphaFoldDB" id="A0DXB4"/>
<proteinExistence type="predicted"/>
<dbReference type="InParanoid" id="A0DXB4"/>
<keyword evidence="2" id="KW-1185">Reference proteome</keyword>
<evidence type="ECO:0000313" key="2">
    <source>
        <dbReference type="Proteomes" id="UP000000600"/>
    </source>
</evidence>
<name>A0DXB4_PARTE</name>
<organism evidence="1 2">
    <name type="scientific">Paramecium tetraurelia</name>
    <dbReference type="NCBI Taxonomy" id="5888"/>
    <lineage>
        <taxon>Eukaryota</taxon>
        <taxon>Sar</taxon>
        <taxon>Alveolata</taxon>
        <taxon>Ciliophora</taxon>
        <taxon>Intramacronucleata</taxon>
        <taxon>Oligohymenophorea</taxon>
        <taxon>Peniculida</taxon>
        <taxon>Parameciidae</taxon>
        <taxon>Paramecium</taxon>
    </lineage>
</organism>
<protein>
    <submittedName>
        <fullName evidence="1">Uncharacterized protein</fullName>
    </submittedName>
</protein>
<gene>
    <name evidence="1" type="ORF">GSPATT00021314001</name>
</gene>
<dbReference type="RefSeq" id="XP_001455078.1">
    <property type="nucleotide sequence ID" value="XM_001455041.1"/>
</dbReference>
<dbReference type="Proteomes" id="UP000000600">
    <property type="component" value="Unassembled WGS sequence"/>
</dbReference>
<accession>A0DXB4</accession>